<dbReference type="Proteomes" id="UP000198888">
    <property type="component" value="Unassembled WGS sequence"/>
</dbReference>
<evidence type="ECO:0000313" key="2">
    <source>
        <dbReference type="EMBL" id="SEJ17685.1"/>
    </source>
</evidence>
<dbReference type="AlphaFoldDB" id="A0A1H6WZ99"/>
<dbReference type="KEGG" id="hae:halTADL_2006"/>
<name>A0A1H6WZ99_9EURY</name>
<evidence type="ECO:0000256" key="1">
    <source>
        <dbReference type="SAM" id="MobiDB-lite"/>
    </source>
</evidence>
<feature type="compositionally biased region" description="Acidic residues" evidence="1">
    <location>
        <begin position="14"/>
        <end position="32"/>
    </location>
</feature>
<sequence length="32" mass="3822">MNWDSEREMAKDVEENEELYEALADNDTDDDE</sequence>
<protein>
    <submittedName>
        <fullName evidence="2">Uncharacterized protein</fullName>
    </submittedName>
</protein>
<organism evidence="2 3">
    <name type="scientific">Halohasta litchfieldiae</name>
    <dbReference type="NCBI Taxonomy" id="1073996"/>
    <lineage>
        <taxon>Archaea</taxon>
        <taxon>Methanobacteriati</taxon>
        <taxon>Methanobacteriota</taxon>
        <taxon>Stenosarchaea group</taxon>
        <taxon>Halobacteria</taxon>
        <taxon>Halobacteriales</taxon>
        <taxon>Haloferacaceae</taxon>
        <taxon>Halohasta</taxon>
    </lineage>
</organism>
<feature type="compositionally biased region" description="Basic and acidic residues" evidence="1">
    <location>
        <begin position="1"/>
        <end position="13"/>
    </location>
</feature>
<gene>
    <name evidence="2" type="ORF">SAMN05444271_12812</name>
</gene>
<dbReference type="EMBL" id="FNYR01000028">
    <property type="protein sequence ID" value="SEJ17685.1"/>
    <property type="molecule type" value="Genomic_DNA"/>
</dbReference>
<keyword evidence="3" id="KW-1185">Reference proteome</keyword>
<accession>A0A1H6WZ99</accession>
<proteinExistence type="predicted"/>
<accession>A0A2H4Q356</accession>
<feature type="region of interest" description="Disordered" evidence="1">
    <location>
        <begin position="1"/>
        <end position="32"/>
    </location>
</feature>
<evidence type="ECO:0000313" key="3">
    <source>
        <dbReference type="Proteomes" id="UP000198888"/>
    </source>
</evidence>
<reference evidence="2 3" key="1">
    <citation type="submission" date="2016-10" db="EMBL/GenBank/DDBJ databases">
        <authorList>
            <person name="de Groot N.N."/>
        </authorList>
    </citation>
    <scope>NUCLEOTIDE SEQUENCE [LARGE SCALE GENOMIC DNA]</scope>
    <source>
        <strain evidence="2 3">DSM 22187</strain>
    </source>
</reference>